<keyword evidence="2" id="KW-1185">Reference proteome</keyword>
<dbReference type="InterPro" id="IPR023214">
    <property type="entry name" value="HAD_sf"/>
</dbReference>
<dbReference type="Proteomes" id="UP001210339">
    <property type="component" value="Chromosome"/>
</dbReference>
<reference evidence="1 2" key="1">
    <citation type="submission" date="2023-01" db="EMBL/GenBank/DDBJ databases">
        <authorList>
            <person name="Lee S.H."/>
            <person name="Jung H.S."/>
            <person name="Yun J.U."/>
        </authorList>
    </citation>
    <scope>NUCLEOTIDE SEQUENCE [LARGE SCALE GENOMIC DNA]</scope>
    <source>
        <strain evidence="1 2">CBA3646</strain>
    </source>
</reference>
<accession>A0ABY7QS24</accession>
<keyword evidence="1" id="KW-0378">Hydrolase</keyword>
<sequence>MTRLALFDFDKTLTTEDTMAILWRYFFRTKRRRDVLSCVGGVARGGLSYIHKGDFNAFKGDMVQILRHFSEGELEAFADYVYGNHMLHDGVAALKALDVEYKMLVSASPINYLKYFAKYLDFDVIIGTDLDSYYRIEGTNNKGYEKVRRIQAHLKSKGLTIDYDRSMAFSDSYKADRPMLELVANRYLINSKVQKPGYDHLTWR</sequence>
<dbReference type="Gene3D" id="1.20.1440.100">
    <property type="entry name" value="SG protein - dephosphorylation function"/>
    <property type="match status" value="1"/>
</dbReference>
<dbReference type="RefSeq" id="WP_271191116.1">
    <property type="nucleotide sequence ID" value="NZ_CP115667.1"/>
</dbReference>
<dbReference type="EMBL" id="CP115667">
    <property type="protein sequence ID" value="WBW49584.1"/>
    <property type="molecule type" value="Genomic_DNA"/>
</dbReference>
<dbReference type="Pfam" id="PF12710">
    <property type="entry name" value="HAD"/>
    <property type="match status" value="1"/>
</dbReference>
<dbReference type="GO" id="GO:0016787">
    <property type="term" value="F:hydrolase activity"/>
    <property type="evidence" value="ECO:0007669"/>
    <property type="project" value="UniProtKB-KW"/>
</dbReference>
<gene>
    <name evidence="1" type="ORF">O6R05_06195</name>
</gene>
<organism evidence="1 2">
    <name type="scientific">Peptoniphilus equinus</name>
    <dbReference type="NCBI Taxonomy" id="3016343"/>
    <lineage>
        <taxon>Bacteria</taxon>
        <taxon>Bacillati</taxon>
        <taxon>Bacillota</taxon>
        <taxon>Tissierellia</taxon>
        <taxon>Tissierellales</taxon>
        <taxon>Peptoniphilaceae</taxon>
        <taxon>Peptoniphilus</taxon>
    </lineage>
</organism>
<name>A0ABY7QS24_9FIRM</name>
<dbReference type="NCBIfam" id="TIGR01488">
    <property type="entry name" value="HAD-SF-IB"/>
    <property type="match status" value="1"/>
</dbReference>
<proteinExistence type="predicted"/>
<evidence type="ECO:0000313" key="2">
    <source>
        <dbReference type="Proteomes" id="UP001210339"/>
    </source>
</evidence>
<dbReference type="InterPro" id="IPR036412">
    <property type="entry name" value="HAD-like_sf"/>
</dbReference>
<evidence type="ECO:0000313" key="1">
    <source>
        <dbReference type="EMBL" id="WBW49584.1"/>
    </source>
</evidence>
<dbReference type="Gene3D" id="3.40.50.1000">
    <property type="entry name" value="HAD superfamily/HAD-like"/>
    <property type="match status" value="1"/>
</dbReference>
<dbReference type="SUPFAM" id="SSF56784">
    <property type="entry name" value="HAD-like"/>
    <property type="match status" value="1"/>
</dbReference>
<protein>
    <submittedName>
        <fullName evidence="1">HAD family hydrolase</fullName>
    </submittedName>
</protein>